<feature type="transmembrane region" description="Helical" evidence="1">
    <location>
        <begin position="61"/>
        <end position="79"/>
    </location>
</feature>
<accession>A0AA39HBL1</accession>
<keyword evidence="1" id="KW-1133">Transmembrane helix</keyword>
<sequence>MNFPDIKKAFCRRRSDLPICGSLQTTTASAVIGVVFLILGLANLAVSCGIIVKHHEPPGNAFFSSSACIFMGILALFGIHQKRADCLLLLLISWAIGMFPLVLFLFLESVRRLVPEVLMRENQNTALLLVLFGLIYVATLNVYFMNVIYKCIKQFKAEEKEIGEKV</sequence>
<dbReference type="AlphaFoldDB" id="A0AA39HBL1"/>
<evidence type="ECO:0000256" key="1">
    <source>
        <dbReference type="SAM" id="Phobius"/>
    </source>
</evidence>
<name>A0AA39HBL1_9BILA</name>
<reference evidence="2" key="1">
    <citation type="submission" date="2023-06" db="EMBL/GenBank/DDBJ databases">
        <title>Genomic analysis of the entomopathogenic nematode Steinernema hermaphroditum.</title>
        <authorList>
            <person name="Schwarz E.M."/>
            <person name="Heppert J.K."/>
            <person name="Baniya A."/>
            <person name="Schwartz H.T."/>
            <person name="Tan C.-H."/>
            <person name="Antoshechkin I."/>
            <person name="Sternberg P.W."/>
            <person name="Goodrich-Blair H."/>
            <person name="Dillman A.R."/>
        </authorList>
    </citation>
    <scope>NUCLEOTIDE SEQUENCE</scope>
    <source>
        <strain evidence="2">PS9179</strain>
        <tissue evidence="2">Whole animal</tissue>
    </source>
</reference>
<keyword evidence="3" id="KW-1185">Reference proteome</keyword>
<gene>
    <name evidence="2" type="ORF">QR680_016267</name>
</gene>
<evidence type="ECO:0000313" key="2">
    <source>
        <dbReference type="EMBL" id="KAK0402314.1"/>
    </source>
</evidence>
<feature type="transmembrane region" description="Helical" evidence="1">
    <location>
        <begin position="21"/>
        <end position="41"/>
    </location>
</feature>
<dbReference type="Proteomes" id="UP001175271">
    <property type="component" value="Unassembled WGS sequence"/>
</dbReference>
<protein>
    <submittedName>
        <fullName evidence="2">Uncharacterized protein</fullName>
    </submittedName>
</protein>
<proteinExistence type="predicted"/>
<keyword evidence="1" id="KW-0812">Transmembrane</keyword>
<comment type="caution">
    <text evidence="2">The sequence shown here is derived from an EMBL/GenBank/DDBJ whole genome shotgun (WGS) entry which is preliminary data.</text>
</comment>
<organism evidence="2 3">
    <name type="scientific">Steinernema hermaphroditum</name>
    <dbReference type="NCBI Taxonomy" id="289476"/>
    <lineage>
        <taxon>Eukaryota</taxon>
        <taxon>Metazoa</taxon>
        <taxon>Ecdysozoa</taxon>
        <taxon>Nematoda</taxon>
        <taxon>Chromadorea</taxon>
        <taxon>Rhabditida</taxon>
        <taxon>Tylenchina</taxon>
        <taxon>Panagrolaimomorpha</taxon>
        <taxon>Strongyloidoidea</taxon>
        <taxon>Steinernematidae</taxon>
        <taxon>Steinernema</taxon>
    </lineage>
</organism>
<evidence type="ECO:0000313" key="3">
    <source>
        <dbReference type="Proteomes" id="UP001175271"/>
    </source>
</evidence>
<keyword evidence="1" id="KW-0472">Membrane</keyword>
<feature type="transmembrane region" description="Helical" evidence="1">
    <location>
        <begin position="127"/>
        <end position="149"/>
    </location>
</feature>
<feature type="transmembrane region" description="Helical" evidence="1">
    <location>
        <begin position="86"/>
        <end position="107"/>
    </location>
</feature>
<dbReference type="EMBL" id="JAUCMV010000004">
    <property type="protein sequence ID" value="KAK0402314.1"/>
    <property type="molecule type" value="Genomic_DNA"/>
</dbReference>